<dbReference type="RefSeq" id="XP_041555241.1">
    <property type="nucleotide sequence ID" value="XM_041702457.1"/>
</dbReference>
<gene>
    <name evidence="4" type="ORF">APUU_31272A</name>
</gene>
<sequence length="296" mass="31962">MTEPRNFYIFGSGISFSVSPTIHNTGFTHHALPHTYTIHESASIDEVAHLIHAPSFGGASVTMPHKLQVHKFCTEVSETARAIGAINTLIPICNGNGERSIIGDNTDWSGLYVIIKKYATSTSGQGQRNSLKAGLVIGAGGASRAALYAMYKAGVEHIYLVNRTQSIAEKVRGDFKGTFNITVIPDLSGSSLPESPGVIIGTVPAETTSEEQFGSLFKERSKGLCIDMSYKPRQTPLLTVAQRHEGWATVTGVEVLLAQAFDQFKLWTSLEPPREEMIEAVLAREVGVGRGSLSML</sequence>
<dbReference type="Pfam" id="PF08501">
    <property type="entry name" value="Shikimate_dh_N"/>
    <property type="match status" value="1"/>
</dbReference>
<dbReference type="SUPFAM" id="SSF51735">
    <property type="entry name" value="NAD(P)-binding Rossmann-fold domains"/>
    <property type="match status" value="1"/>
</dbReference>
<dbReference type="OrthoDB" id="204377at2759"/>
<protein>
    <recommendedName>
        <fullName evidence="6">Shikimate dehydrogenase substrate binding N-terminal domain-containing protein</fullName>
    </recommendedName>
</protein>
<dbReference type="Pfam" id="PF18317">
    <property type="entry name" value="SDH_C"/>
    <property type="match status" value="1"/>
</dbReference>
<accession>A0A7R7XKA2</accession>
<dbReference type="GO" id="GO:0009423">
    <property type="term" value="P:chorismate biosynthetic process"/>
    <property type="evidence" value="ECO:0007669"/>
    <property type="project" value="UniProtKB-UniPathway"/>
</dbReference>
<reference evidence="4" key="2">
    <citation type="submission" date="2021-02" db="EMBL/GenBank/DDBJ databases">
        <title>Aspergillus puulaauensis MK2 genome sequence.</title>
        <authorList>
            <person name="Futagami T."/>
            <person name="Mori K."/>
            <person name="Kadooka C."/>
            <person name="Tanaka T."/>
        </authorList>
    </citation>
    <scope>NUCLEOTIDE SEQUENCE</scope>
    <source>
        <strain evidence="4">MK2</strain>
    </source>
</reference>
<dbReference type="KEGG" id="apuu:APUU_31272A"/>
<dbReference type="CDD" id="cd01065">
    <property type="entry name" value="NAD_bind_Shikimate_DH"/>
    <property type="match status" value="1"/>
</dbReference>
<dbReference type="GO" id="GO:0019632">
    <property type="term" value="P:shikimate metabolic process"/>
    <property type="evidence" value="ECO:0007669"/>
    <property type="project" value="TreeGrafter"/>
</dbReference>
<organism evidence="4 5">
    <name type="scientific">Aspergillus puulaauensis</name>
    <dbReference type="NCBI Taxonomy" id="1220207"/>
    <lineage>
        <taxon>Eukaryota</taxon>
        <taxon>Fungi</taxon>
        <taxon>Dikarya</taxon>
        <taxon>Ascomycota</taxon>
        <taxon>Pezizomycotina</taxon>
        <taxon>Eurotiomycetes</taxon>
        <taxon>Eurotiomycetidae</taxon>
        <taxon>Eurotiales</taxon>
        <taxon>Aspergillaceae</taxon>
        <taxon>Aspergillus</taxon>
    </lineage>
</organism>
<dbReference type="Proteomes" id="UP000654913">
    <property type="component" value="Chromosome 3"/>
</dbReference>
<dbReference type="SUPFAM" id="SSF53223">
    <property type="entry name" value="Aminoacid dehydrogenase-like, N-terminal domain"/>
    <property type="match status" value="1"/>
</dbReference>
<dbReference type="Gene3D" id="3.40.50.10860">
    <property type="entry name" value="Leucine Dehydrogenase, chain A, domain 1"/>
    <property type="match status" value="1"/>
</dbReference>
<feature type="domain" description="SDH C-terminal" evidence="3">
    <location>
        <begin position="252"/>
        <end position="282"/>
    </location>
</feature>
<dbReference type="InterPro" id="IPR010110">
    <property type="entry name" value="Shikimate_DH_AroM-type"/>
</dbReference>
<evidence type="ECO:0000259" key="3">
    <source>
        <dbReference type="Pfam" id="PF18317"/>
    </source>
</evidence>
<evidence type="ECO:0008006" key="6">
    <source>
        <dbReference type="Google" id="ProtNLM"/>
    </source>
</evidence>
<dbReference type="InterPro" id="IPR006151">
    <property type="entry name" value="Shikm_DH/Glu-tRNA_Rdtase"/>
</dbReference>
<dbReference type="NCBIfam" id="TIGR01809">
    <property type="entry name" value="Shik-DH-AROM"/>
    <property type="match status" value="1"/>
</dbReference>
<dbReference type="InterPro" id="IPR013708">
    <property type="entry name" value="Shikimate_DH-bd_N"/>
</dbReference>
<keyword evidence="5" id="KW-1185">Reference proteome</keyword>
<feature type="domain" description="Shikimate dehydrogenase substrate binding N-terminal" evidence="2">
    <location>
        <begin position="9"/>
        <end position="89"/>
    </location>
</feature>
<evidence type="ECO:0000259" key="2">
    <source>
        <dbReference type="Pfam" id="PF08501"/>
    </source>
</evidence>
<dbReference type="GeneID" id="64973052"/>
<dbReference type="InterPro" id="IPR046346">
    <property type="entry name" value="Aminoacid_DH-like_N_sf"/>
</dbReference>
<dbReference type="EMBL" id="AP024445">
    <property type="protein sequence ID" value="BCS23047.1"/>
    <property type="molecule type" value="Genomic_DNA"/>
</dbReference>
<evidence type="ECO:0000259" key="1">
    <source>
        <dbReference type="Pfam" id="PF01488"/>
    </source>
</evidence>
<dbReference type="PANTHER" id="PTHR21089:SF26">
    <property type="entry name" value="AROM POLYPEPTIDE, PUTATIVE-RELATED"/>
    <property type="match status" value="1"/>
</dbReference>
<dbReference type="PANTHER" id="PTHR21089">
    <property type="entry name" value="SHIKIMATE DEHYDROGENASE"/>
    <property type="match status" value="1"/>
</dbReference>
<dbReference type="Gene3D" id="3.40.50.720">
    <property type="entry name" value="NAD(P)-binding Rossmann-like Domain"/>
    <property type="match status" value="1"/>
</dbReference>
<dbReference type="InterPro" id="IPR041121">
    <property type="entry name" value="SDH_C"/>
</dbReference>
<feature type="domain" description="Quinate/shikimate 5-dehydrogenase/glutamyl-tRNA reductase" evidence="1">
    <location>
        <begin position="133"/>
        <end position="229"/>
    </location>
</feature>
<dbReference type="UniPathway" id="UPA00053">
    <property type="reaction ID" value="UER00087"/>
</dbReference>
<evidence type="ECO:0000313" key="4">
    <source>
        <dbReference type="EMBL" id="BCS23047.1"/>
    </source>
</evidence>
<dbReference type="Pfam" id="PF01488">
    <property type="entry name" value="Shikimate_DH"/>
    <property type="match status" value="1"/>
</dbReference>
<dbReference type="InterPro" id="IPR022893">
    <property type="entry name" value="Shikimate_DH_fam"/>
</dbReference>
<reference evidence="4" key="1">
    <citation type="submission" date="2021-01" db="EMBL/GenBank/DDBJ databases">
        <authorList>
            <consortium name="Aspergillus puulaauensis MK2 genome sequencing consortium"/>
            <person name="Kazuki M."/>
            <person name="Futagami T."/>
        </authorList>
    </citation>
    <scope>NUCLEOTIDE SEQUENCE</scope>
    <source>
        <strain evidence="4">MK2</strain>
    </source>
</reference>
<proteinExistence type="predicted"/>
<name>A0A7R7XKA2_9EURO</name>
<dbReference type="GO" id="GO:0004764">
    <property type="term" value="F:shikimate 3-dehydrogenase (NADP+) activity"/>
    <property type="evidence" value="ECO:0007669"/>
    <property type="project" value="InterPro"/>
</dbReference>
<evidence type="ECO:0000313" key="5">
    <source>
        <dbReference type="Proteomes" id="UP000654913"/>
    </source>
</evidence>
<dbReference type="InterPro" id="IPR036291">
    <property type="entry name" value="NAD(P)-bd_dom_sf"/>
</dbReference>
<dbReference type="GO" id="GO:0005737">
    <property type="term" value="C:cytoplasm"/>
    <property type="evidence" value="ECO:0007669"/>
    <property type="project" value="InterPro"/>
</dbReference>
<dbReference type="AlphaFoldDB" id="A0A7R7XKA2"/>